<dbReference type="InParanoid" id="D6TRE9"/>
<organism evidence="1 2">
    <name type="scientific">Ktedonobacter racemifer DSM 44963</name>
    <dbReference type="NCBI Taxonomy" id="485913"/>
    <lineage>
        <taxon>Bacteria</taxon>
        <taxon>Bacillati</taxon>
        <taxon>Chloroflexota</taxon>
        <taxon>Ktedonobacteria</taxon>
        <taxon>Ktedonobacterales</taxon>
        <taxon>Ktedonobacteraceae</taxon>
        <taxon>Ktedonobacter</taxon>
    </lineage>
</organism>
<name>D6TRE9_KTERA</name>
<dbReference type="Proteomes" id="UP000004508">
    <property type="component" value="Unassembled WGS sequence"/>
</dbReference>
<accession>D6TRE9</accession>
<dbReference type="RefSeq" id="WP_007913367.1">
    <property type="nucleotide sequence ID" value="NZ_ADVG01000002.1"/>
</dbReference>
<proteinExistence type="predicted"/>
<keyword evidence="2" id="KW-1185">Reference proteome</keyword>
<comment type="caution">
    <text evidence="1">The sequence shown here is derived from an EMBL/GenBank/DDBJ whole genome shotgun (WGS) entry which is preliminary data.</text>
</comment>
<dbReference type="AlphaFoldDB" id="D6TRE9"/>
<dbReference type="EMBL" id="ADVG01000002">
    <property type="protein sequence ID" value="EFH87848.1"/>
    <property type="molecule type" value="Genomic_DNA"/>
</dbReference>
<evidence type="ECO:0000313" key="1">
    <source>
        <dbReference type="EMBL" id="EFH87848.1"/>
    </source>
</evidence>
<dbReference type="OrthoDB" id="166099at2"/>
<sequence length="115" mass="12237">MTWSNRGKAALCVLLLVGIAAVLVIGITQVASAQMTAGATQHAQGKIVSLTGPEKDFLLRVSDGHVLHFRCGTGCKASLAHIRRHITEKATTDVYYQALPGHQGGTQQLLALYVD</sequence>
<dbReference type="STRING" id="485913.Krac_9199"/>
<evidence type="ECO:0000313" key="2">
    <source>
        <dbReference type="Proteomes" id="UP000004508"/>
    </source>
</evidence>
<gene>
    <name evidence="1" type="ORF">Krac_9199</name>
</gene>
<protein>
    <submittedName>
        <fullName evidence="1">Uncharacterized protein</fullName>
    </submittedName>
</protein>
<reference evidence="1 2" key="1">
    <citation type="journal article" date="2011" name="Stand. Genomic Sci.">
        <title>Non-contiguous finished genome sequence and contextual data of the filamentous soil bacterium Ktedonobacter racemifer type strain (SOSP1-21).</title>
        <authorList>
            <person name="Chang Y.J."/>
            <person name="Land M."/>
            <person name="Hauser L."/>
            <person name="Chertkov O."/>
            <person name="Del Rio T.G."/>
            <person name="Nolan M."/>
            <person name="Copeland A."/>
            <person name="Tice H."/>
            <person name="Cheng J.F."/>
            <person name="Lucas S."/>
            <person name="Han C."/>
            <person name="Goodwin L."/>
            <person name="Pitluck S."/>
            <person name="Ivanova N."/>
            <person name="Ovchinikova G."/>
            <person name="Pati A."/>
            <person name="Chen A."/>
            <person name="Palaniappan K."/>
            <person name="Mavromatis K."/>
            <person name="Liolios K."/>
            <person name="Brettin T."/>
            <person name="Fiebig A."/>
            <person name="Rohde M."/>
            <person name="Abt B."/>
            <person name="Goker M."/>
            <person name="Detter J.C."/>
            <person name="Woyke T."/>
            <person name="Bristow J."/>
            <person name="Eisen J.A."/>
            <person name="Markowitz V."/>
            <person name="Hugenholtz P."/>
            <person name="Kyrpides N.C."/>
            <person name="Klenk H.P."/>
            <person name="Lapidus A."/>
        </authorList>
    </citation>
    <scope>NUCLEOTIDE SEQUENCE [LARGE SCALE GENOMIC DNA]</scope>
    <source>
        <strain evidence="2">DSM 44963</strain>
    </source>
</reference>